<gene>
    <name evidence="3" type="ORF">A3B81_05430</name>
</gene>
<comment type="caution">
    <text evidence="3">The sequence shown here is derived from an EMBL/GenBank/DDBJ whole genome shotgun (WGS) entry which is preliminary data.</text>
</comment>
<dbReference type="Proteomes" id="UP000179362">
    <property type="component" value="Unassembled WGS sequence"/>
</dbReference>
<feature type="transmembrane region" description="Helical" evidence="1">
    <location>
        <begin position="74"/>
        <end position="95"/>
    </location>
</feature>
<feature type="transmembrane region" description="Helical" evidence="1">
    <location>
        <begin position="165"/>
        <end position="193"/>
    </location>
</feature>
<keyword evidence="1" id="KW-0812">Transmembrane</keyword>
<evidence type="ECO:0000259" key="2">
    <source>
        <dbReference type="Pfam" id="PF09925"/>
    </source>
</evidence>
<dbReference type="AlphaFoldDB" id="A0A1F6TZY5"/>
<proteinExistence type="predicted"/>
<feature type="transmembrane region" description="Helical" evidence="1">
    <location>
        <begin position="101"/>
        <end position="121"/>
    </location>
</feature>
<reference evidence="3 4" key="1">
    <citation type="journal article" date="2016" name="Nat. Commun.">
        <title>Thousands of microbial genomes shed light on interconnected biogeochemical processes in an aquifer system.</title>
        <authorList>
            <person name="Anantharaman K."/>
            <person name="Brown C.T."/>
            <person name="Hug L.A."/>
            <person name="Sharon I."/>
            <person name="Castelle C.J."/>
            <person name="Probst A.J."/>
            <person name="Thomas B.C."/>
            <person name="Singh A."/>
            <person name="Wilkins M.J."/>
            <person name="Karaoz U."/>
            <person name="Brodie E.L."/>
            <person name="Williams K.H."/>
            <person name="Hubbard S.S."/>
            <person name="Banfield J.F."/>
        </authorList>
    </citation>
    <scope>NUCLEOTIDE SEQUENCE [LARGE SCALE GENOMIC DNA]</scope>
</reference>
<feature type="transmembrane region" description="Helical" evidence="1">
    <location>
        <begin position="326"/>
        <end position="343"/>
    </location>
</feature>
<evidence type="ECO:0000313" key="4">
    <source>
        <dbReference type="Proteomes" id="UP000179362"/>
    </source>
</evidence>
<dbReference type="EMBL" id="MFTA01000079">
    <property type="protein sequence ID" value="OGI50667.1"/>
    <property type="molecule type" value="Genomic_DNA"/>
</dbReference>
<evidence type="ECO:0000313" key="3">
    <source>
        <dbReference type="EMBL" id="OGI50667.1"/>
    </source>
</evidence>
<dbReference type="InterPro" id="IPR018677">
    <property type="entry name" value="DUF2157"/>
</dbReference>
<feature type="transmembrane region" description="Helical" evidence="1">
    <location>
        <begin position="299"/>
        <end position="320"/>
    </location>
</feature>
<accession>A0A1F6TZY5</accession>
<feature type="transmembrane region" description="Helical" evidence="1">
    <location>
        <begin position="274"/>
        <end position="292"/>
    </location>
</feature>
<sequence>MNPPSRTEAQQRADDIRVFRRELERLERESVLALTGVQDRALKEHHARLLAEYTRAFDIDRDTQAKQLSLGMRIASFLGALALAASVFFLFYQFWGRFTTAAQVTTLAAAAIGTFLATLWIQRRDATGYFAKLAAMVAFACFVLNVSMLGQIFNITPSDKALVPWAALAFLLAYACDLRLLLAAGILCVIAYISARTGTWSGMYWLYFGQRPENFFPAAAALFLVPQLINHDHRAGFAAIYRVFGLLTLLLPVLILANWGDISYLDLDPNFIEGSYQLAGFALSAAAIWLGARRRWPETVNTGITFFVIFLYTKFFDWWWDIMPKYLFFLVLGLAAVLILLVLKRLRVAAYKLAGGAGP</sequence>
<dbReference type="Pfam" id="PF09925">
    <property type="entry name" value="DUF2157"/>
    <property type="match status" value="1"/>
</dbReference>
<feature type="domain" description="DUF2157" evidence="2">
    <location>
        <begin position="50"/>
        <end position="181"/>
    </location>
</feature>
<evidence type="ECO:0000256" key="1">
    <source>
        <dbReference type="SAM" id="Phobius"/>
    </source>
</evidence>
<protein>
    <recommendedName>
        <fullName evidence="2">DUF2157 domain-containing protein</fullName>
    </recommendedName>
</protein>
<keyword evidence="1" id="KW-1133">Transmembrane helix</keyword>
<organism evidence="3 4">
    <name type="scientific">Candidatus Muproteobacteria bacterium RIFCSPHIGHO2_02_FULL_65_16</name>
    <dbReference type="NCBI Taxonomy" id="1817766"/>
    <lineage>
        <taxon>Bacteria</taxon>
        <taxon>Pseudomonadati</taxon>
        <taxon>Pseudomonadota</taxon>
        <taxon>Candidatus Muproteobacteria</taxon>
    </lineage>
</organism>
<keyword evidence="1" id="KW-0472">Membrane</keyword>
<feature type="transmembrane region" description="Helical" evidence="1">
    <location>
        <begin position="239"/>
        <end position="259"/>
    </location>
</feature>
<name>A0A1F6TZY5_9PROT</name>
<feature type="transmembrane region" description="Helical" evidence="1">
    <location>
        <begin position="133"/>
        <end position="153"/>
    </location>
</feature>